<evidence type="ECO:0000256" key="8">
    <source>
        <dbReference type="HAMAP-Rule" id="MF_00165"/>
    </source>
</evidence>
<dbReference type="GO" id="GO:0004798">
    <property type="term" value="F:dTMP kinase activity"/>
    <property type="evidence" value="ECO:0007669"/>
    <property type="project" value="UniProtKB-UniRule"/>
</dbReference>
<dbReference type="HAMAP" id="MF_00165">
    <property type="entry name" value="Thymidylate_kinase"/>
    <property type="match status" value="1"/>
</dbReference>
<dbReference type="GO" id="GO:0006235">
    <property type="term" value="P:dTTP biosynthetic process"/>
    <property type="evidence" value="ECO:0007669"/>
    <property type="project" value="UniProtKB-UniRule"/>
</dbReference>
<feature type="binding site" evidence="8">
    <location>
        <begin position="9"/>
        <end position="16"/>
    </location>
    <ligand>
        <name>ATP</name>
        <dbReference type="ChEBI" id="CHEBI:30616"/>
    </ligand>
</feature>
<keyword evidence="3 8" id="KW-0545">Nucleotide biosynthesis</keyword>
<evidence type="ECO:0000259" key="9">
    <source>
        <dbReference type="Pfam" id="PF02223"/>
    </source>
</evidence>
<keyword evidence="5 8" id="KW-0418">Kinase</keyword>
<dbReference type="EMBL" id="LBXL01000007">
    <property type="protein sequence ID" value="KKR30435.1"/>
    <property type="molecule type" value="Genomic_DNA"/>
</dbReference>
<evidence type="ECO:0000256" key="6">
    <source>
        <dbReference type="ARBA" id="ARBA00022840"/>
    </source>
</evidence>
<dbReference type="EC" id="2.7.4.9" evidence="8"/>
<dbReference type="NCBIfam" id="TIGR00041">
    <property type="entry name" value="DTMP_kinase"/>
    <property type="match status" value="1"/>
</dbReference>
<dbReference type="PANTHER" id="PTHR10344:SF4">
    <property type="entry name" value="UMP-CMP KINASE 2, MITOCHONDRIAL"/>
    <property type="match status" value="1"/>
</dbReference>
<organism evidence="10 11">
    <name type="scientific">Candidatus Woesebacteria bacterium GW2011_GWA1_39_8</name>
    <dbReference type="NCBI Taxonomy" id="1618552"/>
    <lineage>
        <taxon>Bacteria</taxon>
        <taxon>Candidatus Woeseibacteriota</taxon>
    </lineage>
</organism>
<dbReference type="PATRIC" id="fig|1618552.3.peg.295"/>
<keyword evidence="6 8" id="KW-0067">ATP-binding</keyword>
<name>A0A0G0S6S4_9BACT</name>
<dbReference type="GO" id="GO:0006227">
    <property type="term" value="P:dUDP biosynthetic process"/>
    <property type="evidence" value="ECO:0007669"/>
    <property type="project" value="TreeGrafter"/>
</dbReference>
<dbReference type="InterPro" id="IPR018094">
    <property type="entry name" value="Thymidylate_kinase"/>
</dbReference>
<comment type="similarity">
    <text evidence="1 8">Belongs to the thymidylate kinase family.</text>
</comment>
<proteinExistence type="inferred from homology"/>
<evidence type="ECO:0000256" key="1">
    <source>
        <dbReference type="ARBA" id="ARBA00009776"/>
    </source>
</evidence>
<sequence>MSVSIVLEGPEGVGKTTQSTLLASFLEQFVKSPVLRIREPGGTPIGEAIRNLLFTEEFSDMSPNTHLLLFTAARNELITKKVRPWRSENPNGISVADRSWWSSIALQQVDGADISYIHNMQNPFKWYPTLTFYLDLPAEESMIRVETAKRLGGKRNWRDDVGIEIYCAIRTNYLSLAESQKNRVCVIDAFKNPWDILYEVSGQILNIMTEDKGCREAGIDRLKEFSLDSITDFARLLNEKGLYSFNENQQLVEEVRRSLGFPSKELLRESMYKDWNDWGFTELQGGRGERI</sequence>
<dbReference type="AlphaFoldDB" id="A0A0G0S6S4"/>
<dbReference type="SUPFAM" id="SSF52540">
    <property type="entry name" value="P-loop containing nucleoside triphosphate hydrolases"/>
    <property type="match status" value="1"/>
</dbReference>
<protein>
    <recommendedName>
        <fullName evidence="8">Thymidylate kinase</fullName>
        <ecNumber evidence="8">2.7.4.9</ecNumber>
    </recommendedName>
    <alternativeName>
        <fullName evidence="8">dTMP kinase</fullName>
    </alternativeName>
</protein>
<comment type="function">
    <text evidence="8">Phosphorylation of dTMP to form dTDP in both de novo and salvage pathways of dTTP synthesis.</text>
</comment>
<dbReference type="InterPro" id="IPR039430">
    <property type="entry name" value="Thymidylate_kin-like_dom"/>
</dbReference>
<dbReference type="GO" id="GO:0005829">
    <property type="term" value="C:cytosol"/>
    <property type="evidence" value="ECO:0007669"/>
    <property type="project" value="TreeGrafter"/>
</dbReference>
<feature type="domain" description="Thymidylate kinase-like" evidence="9">
    <location>
        <begin position="7"/>
        <end position="192"/>
    </location>
</feature>
<keyword evidence="2 8" id="KW-0808">Transferase</keyword>
<comment type="catalytic activity">
    <reaction evidence="7 8">
        <text>dTMP + ATP = dTDP + ADP</text>
        <dbReference type="Rhea" id="RHEA:13517"/>
        <dbReference type="ChEBI" id="CHEBI:30616"/>
        <dbReference type="ChEBI" id="CHEBI:58369"/>
        <dbReference type="ChEBI" id="CHEBI:63528"/>
        <dbReference type="ChEBI" id="CHEBI:456216"/>
        <dbReference type="EC" id="2.7.4.9"/>
    </reaction>
</comment>
<dbReference type="PANTHER" id="PTHR10344">
    <property type="entry name" value="THYMIDYLATE KINASE"/>
    <property type="match status" value="1"/>
</dbReference>
<dbReference type="Pfam" id="PF02223">
    <property type="entry name" value="Thymidylate_kin"/>
    <property type="match status" value="1"/>
</dbReference>
<evidence type="ECO:0000313" key="11">
    <source>
        <dbReference type="Proteomes" id="UP000034793"/>
    </source>
</evidence>
<evidence type="ECO:0000313" key="10">
    <source>
        <dbReference type="EMBL" id="KKR30435.1"/>
    </source>
</evidence>
<gene>
    <name evidence="8" type="primary">tmk</name>
    <name evidence="10" type="ORF">UT61_C0007G0011</name>
</gene>
<evidence type="ECO:0000256" key="3">
    <source>
        <dbReference type="ARBA" id="ARBA00022727"/>
    </source>
</evidence>
<reference evidence="10 11" key="1">
    <citation type="journal article" date="2015" name="Nature">
        <title>rRNA introns, odd ribosomes, and small enigmatic genomes across a large radiation of phyla.</title>
        <authorList>
            <person name="Brown C.T."/>
            <person name="Hug L.A."/>
            <person name="Thomas B.C."/>
            <person name="Sharon I."/>
            <person name="Castelle C.J."/>
            <person name="Singh A."/>
            <person name="Wilkins M.J."/>
            <person name="Williams K.H."/>
            <person name="Banfield J.F."/>
        </authorList>
    </citation>
    <scope>NUCLEOTIDE SEQUENCE [LARGE SCALE GENOMIC DNA]</scope>
</reference>
<dbReference type="Gene3D" id="3.40.50.300">
    <property type="entry name" value="P-loop containing nucleotide triphosphate hydrolases"/>
    <property type="match status" value="1"/>
</dbReference>
<dbReference type="Proteomes" id="UP000034793">
    <property type="component" value="Unassembled WGS sequence"/>
</dbReference>
<dbReference type="GO" id="GO:0005524">
    <property type="term" value="F:ATP binding"/>
    <property type="evidence" value="ECO:0007669"/>
    <property type="project" value="UniProtKB-UniRule"/>
</dbReference>
<evidence type="ECO:0000256" key="7">
    <source>
        <dbReference type="ARBA" id="ARBA00048743"/>
    </source>
</evidence>
<dbReference type="GO" id="GO:0006233">
    <property type="term" value="P:dTDP biosynthetic process"/>
    <property type="evidence" value="ECO:0007669"/>
    <property type="project" value="InterPro"/>
</dbReference>
<keyword evidence="4 8" id="KW-0547">Nucleotide-binding</keyword>
<evidence type="ECO:0000256" key="2">
    <source>
        <dbReference type="ARBA" id="ARBA00022679"/>
    </source>
</evidence>
<evidence type="ECO:0000256" key="5">
    <source>
        <dbReference type="ARBA" id="ARBA00022777"/>
    </source>
</evidence>
<dbReference type="CDD" id="cd01672">
    <property type="entry name" value="TMPK"/>
    <property type="match status" value="1"/>
</dbReference>
<evidence type="ECO:0000256" key="4">
    <source>
        <dbReference type="ARBA" id="ARBA00022741"/>
    </source>
</evidence>
<accession>A0A0G0S6S4</accession>
<comment type="caution">
    <text evidence="10">The sequence shown here is derived from an EMBL/GenBank/DDBJ whole genome shotgun (WGS) entry which is preliminary data.</text>
</comment>
<dbReference type="InterPro" id="IPR027417">
    <property type="entry name" value="P-loop_NTPase"/>
</dbReference>